<organism evidence="2 3">
    <name type="scientific">Paratissierella segnis</name>
    <dbReference type="NCBI Taxonomy" id="2763679"/>
    <lineage>
        <taxon>Bacteria</taxon>
        <taxon>Bacillati</taxon>
        <taxon>Bacillota</taxon>
        <taxon>Tissierellia</taxon>
        <taxon>Tissierellales</taxon>
        <taxon>Tissierellaceae</taxon>
        <taxon>Paratissierella</taxon>
    </lineage>
</organism>
<accession>A0A926EV76</accession>
<keyword evidence="3" id="KW-1185">Reference proteome</keyword>
<dbReference type="AlphaFoldDB" id="A0A926EV76"/>
<keyword evidence="1" id="KW-0812">Transmembrane</keyword>
<dbReference type="InterPro" id="IPR011048">
    <property type="entry name" value="Haem_d1_sf"/>
</dbReference>
<evidence type="ECO:0000313" key="2">
    <source>
        <dbReference type="EMBL" id="MBC8588893.1"/>
    </source>
</evidence>
<dbReference type="InterPro" id="IPR050490">
    <property type="entry name" value="Bact_solute-bd_prot1"/>
</dbReference>
<dbReference type="Proteomes" id="UP000601171">
    <property type="component" value="Unassembled WGS sequence"/>
</dbReference>
<comment type="caution">
    <text evidence="2">The sequence shown here is derived from an EMBL/GenBank/DDBJ whole genome shotgun (WGS) entry which is preliminary data.</text>
</comment>
<keyword evidence="1" id="KW-0472">Membrane</keyword>
<sequence>MKGKNSKTIILIGLLIVIIVSGIYIFTNMGKKDTEIADQEVAETRNINEPFYFSEEFLGEEFHDFSCQEFLATYKSEPVKITHDSSDDEYYLMNMNTKEYMYKIPDIDMILNSSYCVDEEGVFWSVDYDKEVKKVIVKSYDDEGREAKKIQLDDFKGNIFDGGYIQVYRFRVDKDFVYISSSTEDNPVLQIYTKNGNLKNVYEGIGDFDIDNKGKFFIAVLSGPKYDYDFYGFLKIDAASGSEIYRMDTDTAIDFIRYNPAENLLYCINTMKTKEIKTYDAEKGSYIKTVFNFIKDSSYSVENTYINDFLADDEGNLHLSFTIRDEEEYIHYFYNYEKIMGEEEKRPITLTVTAPYRDDFIQEAIIKYEKKYPDEKIEYDYTYSEKSSYNEHYEIYAPRFVLDLIAGEVGDVIFGERSLIKYKDTARTDAFMDLKEFLEEDPSYHQLNKEVLNGLKISEAIRAIPLNVNYLFVEVNMDLASQLGLDIDFDNMTWREALALLRIIEEKVPNTYLFSDSDGRFNWEKFLGKTILKSVIPDLVDFEKRKADLNQEWFMELLKTVKECQKSQNFITPNREFDLIDNLQGALFYVDGTDSNYGDLLVNFCKHNKDHKSMYIPIFKGEINNNRGWGSGLMVLINNRSGRKESAQKFISFLLTEEINGLSTNNRVSINESSFDIIADKSMKKHRISKDYDPEGFQNAQRLNGYIKDISHKVDYFYDVDDLVSDIAGPLQEYTEDKITLEEAISKAQSNVMISLEE</sequence>
<feature type="transmembrane region" description="Helical" evidence="1">
    <location>
        <begin position="9"/>
        <end position="27"/>
    </location>
</feature>
<dbReference type="RefSeq" id="WP_262430346.1">
    <property type="nucleotide sequence ID" value="NZ_JACRTG010000028.1"/>
</dbReference>
<dbReference type="PANTHER" id="PTHR43649:SF17">
    <property type="entry name" value="ABC TRANSPORTER SOLUTE BINDING PROTEIN-SUGAR TRANSPORT"/>
    <property type="match status" value="1"/>
</dbReference>
<dbReference type="Pfam" id="PF01547">
    <property type="entry name" value="SBP_bac_1"/>
    <property type="match status" value="1"/>
</dbReference>
<reference evidence="2" key="1">
    <citation type="submission" date="2020-08" db="EMBL/GenBank/DDBJ databases">
        <title>Genome public.</title>
        <authorList>
            <person name="Liu C."/>
            <person name="Sun Q."/>
        </authorList>
    </citation>
    <scope>NUCLEOTIDE SEQUENCE</scope>
    <source>
        <strain evidence="2">BX21</strain>
    </source>
</reference>
<evidence type="ECO:0000256" key="1">
    <source>
        <dbReference type="SAM" id="Phobius"/>
    </source>
</evidence>
<dbReference type="InterPro" id="IPR006059">
    <property type="entry name" value="SBP"/>
</dbReference>
<evidence type="ECO:0000313" key="3">
    <source>
        <dbReference type="Proteomes" id="UP000601171"/>
    </source>
</evidence>
<name>A0A926EV76_9FIRM</name>
<protein>
    <submittedName>
        <fullName evidence="2">Carbohydrate ABC transporter substrate-binding protein</fullName>
    </submittedName>
</protein>
<dbReference type="EMBL" id="JACRTG010000028">
    <property type="protein sequence ID" value="MBC8588893.1"/>
    <property type="molecule type" value="Genomic_DNA"/>
</dbReference>
<dbReference type="SUPFAM" id="SSF53850">
    <property type="entry name" value="Periplasmic binding protein-like II"/>
    <property type="match status" value="1"/>
</dbReference>
<proteinExistence type="predicted"/>
<dbReference type="SUPFAM" id="SSF51004">
    <property type="entry name" value="C-terminal (heme d1) domain of cytochrome cd1-nitrite reductase"/>
    <property type="match status" value="1"/>
</dbReference>
<dbReference type="Gene3D" id="3.40.190.10">
    <property type="entry name" value="Periplasmic binding protein-like II"/>
    <property type="match status" value="1"/>
</dbReference>
<keyword evidence="1" id="KW-1133">Transmembrane helix</keyword>
<gene>
    <name evidence="2" type="ORF">H8707_11775</name>
</gene>
<dbReference type="PANTHER" id="PTHR43649">
    <property type="entry name" value="ARABINOSE-BINDING PROTEIN-RELATED"/>
    <property type="match status" value="1"/>
</dbReference>